<sequence length="145" mass="14559">MLYVVPGRRAAVALVANGGDTGGLIRAFAEPLVEEVAEAELSGPVPAAAAAAELDRYTGVYANGTQRITVSAQGDGLVAAVESTGDAAAMVARAGLSAEVAEIALRAAGPGVFVTGTGRYAQFLDAEAGPARFFHFGGRSVPRAV</sequence>
<evidence type="ECO:0000313" key="1">
    <source>
        <dbReference type="EMBL" id="RRR96812.1"/>
    </source>
</evidence>
<accession>A0A426UT62</accession>
<protein>
    <submittedName>
        <fullName evidence="1">Uncharacterized protein</fullName>
    </submittedName>
</protein>
<gene>
    <name evidence="1" type="ORF">EIW28_20405</name>
</gene>
<keyword evidence="2" id="KW-1185">Reference proteome</keyword>
<reference evidence="1 2" key="1">
    <citation type="submission" date="2018-12" db="EMBL/GenBank/DDBJ databases">
        <title>Glycomyces sp. YIM 121974 draft genome.</title>
        <authorList>
            <person name="Li Q."/>
        </authorList>
    </citation>
    <scope>NUCLEOTIDE SEQUENCE [LARGE SCALE GENOMIC DNA]</scope>
    <source>
        <strain evidence="1 2">YIM 121974</strain>
    </source>
</reference>
<organism evidence="1 2">
    <name type="scientific">Glycomyces terrestris</name>
    <dbReference type="NCBI Taxonomy" id="2493553"/>
    <lineage>
        <taxon>Bacteria</taxon>
        <taxon>Bacillati</taxon>
        <taxon>Actinomycetota</taxon>
        <taxon>Actinomycetes</taxon>
        <taxon>Glycomycetales</taxon>
        <taxon>Glycomycetaceae</taxon>
        <taxon>Glycomyces</taxon>
    </lineage>
</organism>
<dbReference type="EMBL" id="RSEB01000006">
    <property type="protein sequence ID" value="RRR96812.1"/>
    <property type="molecule type" value="Genomic_DNA"/>
</dbReference>
<evidence type="ECO:0000313" key="2">
    <source>
        <dbReference type="Proteomes" id="UP000277256"/>
    </source>
</evidence>
<name>A0A426UT62_9ACTN</name>
<dbReference type="Proteomes" id="UP000277256">
    <property type="component" value="Unassembled WGS sequence"/>
</dbReference>
<dbReference type="AlphaFoldDB" id="A0A426UT62"/>
<dbReference type="RefSeq" id="WP_125249566.1">
    <property type="nucleotide sequence ID" value="NZ_RSEB01000006.1"/>
</dbReference>
<comment type="caution">
    <text evidence="1">The sequence shown here is derived from an EMBL/GenBank/DDBJ whole genome shotgun (WGS) entry which is preliminary data.</text>
</comment>
<proteinExistence type="predicted"/>